<evidence type="ECO:0000313" key="3">
    <source>
        <dbReference type="EMBL" id="KDR44580.1"/>
    </source>
</evidence>
<sequence>MTLQPALAGALAVVIGCAAPLAASAQTQPQQSQPQHGQQRSPQSLAMEGARTSGNIARGATDICNIDRAKVERFKAAAKANFTAAPDFEGAWKLGYTEAQSTVDRFAQLKAKNPDEYAKEIGEACPALDHGIDEVTQGK</sequence>
<dbReference type="RefSeq" id="WP_232255978.1">
    <property type="nucleotide sequence ID" value="NZ_CADFFX010000008.1"/>
</dbReference>
<accession>A0A069PVM6</accession>
<feature type="compositionally biased region" description="Low complexity" evidence="1">
    <location>
        <begin position="26"/>
        <end position="44"/>
    </location>
</feature>
<dbReference type="Proteomes" id="UP000027466">
    <property type="component" value="Unassembled WGS sequence"/>
</dbReference>
<gene>
    <name evidence="3" type="ORF">BG61_12870</name>
</gene>
<evidence type="ECO:0000313" key="4">
    <source>
        <dbReference type="Proteomes" id="UP000027466"/>
    </source>
</evidence>
<protein>
    <submittedName>
        <fullName evidence="3">Uncharacterized protein</fullName>
    </submittedName>
</protein>
<comment type="caution">
    <text evidence="3">The sequence shown here is derived from an EMBL/GenBank/DDBJ whole genome shotgun (WGS) entry which is preliminary data.</text>
</comment>
<feature type="chain" id="PRO_5007372468" evidence="2">
    <location>
        <begin position="26"/>
        <end position="139"/>
    </location>
</feature>
<evidence type="ECO:0000256" key="1">
    <source>
        <dbReference type="SAM" id="MobiDB-lite"/>
    </source>
</evidence>
<proteinExistence type="predicted"/>
<name>A0A069PVM6_9BURK</name>
<evidence type="ECO:0000256" key="2">
    <source>
        <dbReference type="SAM" id="SignalP"/>
    </source>
</evidence>
<feature type="signal peptide" evidence="2">
    <location>
        <begin position="1"/>
        <end position="25"/>
    </location>
</feature>
<organism evidence="3 4">
    <name type="scientific">Caballeronia glathei</name>
    <dbReference type="NCBI Taxonomy" id="60547"/>
    <lineage>
        <taxon>Bacteria</taxon>
        <taxon>Pseudomonadati</taxon>
        <taxon>Pseudomonadota</taxon>
        <taxon>Betaproteobacteria</taxon>
        <taxon>Burkholderiales</taxon>
        <taxon>Burkholderiaceae</taxon>
        <taxon>Caballeronia</taxon>
    </lineage>
</organism>
<keyword evidence="2" id="KW-0732">Signal</keyword>
<keyword evidence="4" id="KW-1185">Reference proteome</keyword>
<dbReference type="EMBL" id="JFHC01000002">
    <property type="protein sequence ID" value="KDR44580.1"/>
    <property type="molecule type" value="Genomic_DNA"/>
</dbReference>
<reference evidence="3 4" key="1">
    <citation type="submission" date="2014-03" db="EMBL/GenBank/DDBJ databases">
        <title>Draft Genome Sequences of Four Burkholderia Strains.</title>
        <authorList>
            <person name="Liu X.Y."/>
            <person name="Li C.X."/>
            <person name="Xu J.H."/>
        </authorList>
    </citation>
    <scope>NUCLEOTIDE SEQUENCE [LARGE SCALE GENOMIC DNA]</scope>
    <source>
        <strain evidence="3 4">DSM 50014</strain>
    </source>
</reference>
<feature type="region of interest" description="Disordered" evidence="1">
    <location>
        <begin position="26"/>
        <end position="54"/>
    </location>
</feature>
<dbReference type="AlphaFoldDB" id="A0A069PVM6"/>